<dbReference type="Pfam" id="PF04548">
    <property type="entry name" value="AIG1"/>
    <property type="match status" value="1"/>
</dbReference>
<dbReference type="GO" id="GO:0015031">
    <property type="term" value="P:protein transport"/>
    <property type="evidence" value="ECO:0007669"/>
    <property type="project" value="UniProtKB-KW"/>
</dbReference>
<proteinExistence type="inferred from homology"/>
<dbReference type="GO" id="GO:0005525">
    <property type="term" value="F:GTP binding"/>
    <property type="evidence" value="ECO:0007669"/>
    <property type="project" value="UniProtKB-KW"/>
</dbReference>
<evidence type="ECO:0000313" key="9">
    <source>
        <dbReference type="Proteomes" id="UP000579812"/>
    </source>
</evidence>
<feature type="compositionally biased region" description="Polar residues" evidence="5">
    <location>
        <begin position="235"/>
        <end position="249"/>
    </location>
</feature>
<evidence type="ECO:0000256" key="4">
    <source>
        <dbReference type="RuleBase" id="RU004560"/>
    </source>
</evidence>
<evidence type="ECO:0000256" key="1">
    <source>
        <dbReference type="ARBA" id="ARBA00008535"/>
    </source>
</evidence>
<feature type="domain" description="Septin-type G" evidence="6">
    <location>
        <begin position="315"/>
        <end position="389"/>
    </location>
</feature>
<dbReference type="AlphaFoldDB" id="A0A7J6D4A3"/>
<gene>
    <name evidence="8" type="ORF">G5714_004279</name>
</gene>
<dbReference type="EMBL" id="JAAMOB010000004">
    <property type="protein sequence ID" value="KAF4114056.1"/>
    <property type="molecule type" value="Genomic_DNA"/>
</dbReference>
<comment type="similarity">
    <text evidence="4">Belongs to the TRAFAC class TrmE-Era-EngA-EngB-Septin-like GTPase superfamily. Septin GTPase family.</text>
</comment>
<dbReference type="InterPro" id="IPR030379">
    <property type="entry name" value="G_SEPTIN_dom"/>
</dbReference>
<reference evidence="8 9" key="1">
    <citation type="submission" date="2020-04" db="EMBL/GenBank/DDBJ databases">
        <title>Chromosome-level genome assembly of a cyprinid fish Onychostoma macrolepis by integration of Nanopore Sequencing, Bionano and Hi-C technology.</title>
        <authorList>
            <person name="Wang D."/>
        </authorList>
    </citation>
    <scope>NUCLEOTIDE SEQUENCE [LARGE SCALE GENOMIC DNA]</scope>
    <source>
        <strain evidence="8">SWU-2019</strain>
        <tissue evidence="8">Muscle</tissue>
    </source>
</reference>
<dbReference type="Proteomes" id="UP000579812">
    <property type="component" value="Unassembled WGS sequence"/>
</dbReference>
<dbReference type="SUPFAM" id="SSF52540">
    <property type="entry name" value="P-loop containing nucleoside triphosphate hydrolases"/>
    <property type="match status" value="1"/>
</dbReference>
<dbReference type="InterPro" id="IPR045058">
    <property type="entry name" value="GIMA/IAN/Toc"/>
</dbReference>
<comment type="caution">
    <text evidence="8">The sequence shown here is derived from an EMBL/GenBank/DDBJ whole genome shotgun (WGS) entry which is preliminary data.</text>
</comment>
<dbReference type="GO" id="GO:0046872">
    <property type="term" value="F:metal ion binding"/>
    <property type="evidence" value="ECO:0007669"/>
    <property type="project" value="UniProtKB-KW"/>
</dbReference>
<dbReference type="Pfam" id="PF00735">
    <property type="entry name" value="Septin"/>
    <property type="match status" value="1"/>
</dbReference>
<keyword evidence="9" id="KW-1185">Reference proteome</keyword>
<organism evidence="8 9">
    <name type="scientific">Onychostoma macrolepis</name>
    <dbReference type="NCBI Taxonomy" id="369639"/>
    <lineage>
        <taxon>Eukaryota</taxon>
        <taxon>Metazoa</taxon>
        <taxon>Chordata</taxon>
        <taxon>Craniata</taxon>
        <taxon>Vertebrata</taxon>
        <taxon>Euteleostomi</taxon>
        <taxon>Actinopterygii</taxon>
        <taxon>Neopterygii</taxon>
        <taxon>Teleostei</taxon>
        <taxon>Ostariophysi</taxon>
        <taxon>Cypriniformes</taxon>
        <taxon>Cyprinidae</taxon>
        <taxon>Acrossocheilinae</taxon>
        <taxon>Onychostoma</taxon>
    </lineage>
</organism>
<evidence type="ECO:0000259" key="7">
    <source>
        <dbReference type="Pfam" id="PF04548"/>
    </source>
</evidence>
<comment type="similarity">
    <text evidence="1">Belongs to the TRAFAC class TrmE-Era-EngA-EngB-Septin-like GTPase superfamily. AIG1/Toc34/Toc159-like paraseptin GTPase family. IAN subfamily.</text>
</comment>
<protein>
    <recommendedName>
        <fullName evidence="10">AIG1-type G domain-containing protein</fullName>
    </recommendedName>
</protein>
<evidence type="ECO:0008006" key="10">
    <source>
        <dbReference type="Google" id="ProtNLM"/>
    </source>
</evidence>
<dbReference type="PANTHER" id="PTHR10903">
    <property type="entry name" value="GTPASE, IMAP FAMILY MEMBER-RELATED"/>
    <property type="match status" value="1"/>
</dbReference>
<feature type="domain" description="AIG1-type G" evidence="7">
    <location>
        <begin position="28"/>
        <end position="200"/>
    </location>
</feature>
<evidence type="ECO:0000256" key="2">
    <source>
        <dbReference type="ARBA" id="ARBA00022741"/>
    </source>
</evidence>
<dbReference type="GO" id="GO:0016787">
    <property type="term" value="F:hydrolase activity"/>
    <property type="evidence" value="ECO:0007669"/>
    <property type="project" value="UniProtKB-KW"/>
</dbReference>
<feature type="region of interest" description="Disordered" evidence="5">
    <location>
        <begin position="1"/>
        <end position="20"/>
    </location>
</feature>
<accession>A0A7J6D4A3</accession>
<dbReference type="InterPro" id="IPR027417">
    <property type="entry name" value="P-loop_NTPase"/>
</dbReference>
<dbReference type="Gene3D" id="3.40.50.300">
    <property type="entry name" value="P-loop containing nucleotide triphosphate hydrolases"/>
    <property type="match status" value="2"/>
</dbReference>
<feature type="region of interest" description="Disordered" evidence="5">
    <location>
        <begin position="235"/>
        <end position="259"/>
    </location>
</feature>
<sequence length="419" mass="47251">MFSKGVLGDPASRRRNSIERNPPMLSDLRIVLLGRSVSVTSRVGNFILGRAAFETEAPPADVEQYSERVRGKHMTVINTPLLLNPDLTQRHTTQGLRECVSLSAPGPHVIVLVLKPDECSREEKVCMEIVLNSFSDTVFEHTMVLTTQEPESAEPNEVNDVIKEIIKNCCNRHYRLERNSTPADLIATFEEIVQRNDGCHLICNKYLYFAVEATEQAEVGKGQKKTIRQCQSAVNNNQKMSRENTSSKTMETDHSNGKASSVVHNIKNNWSRIIEDGSNENLPMFKLHLDETWQNSDGFCRRSTFVKDTTKPNKTIMMIGDTGAGKTTLINSMINYILGVQWIDDFRFVLIDEWKQTSEITAYQINHMDGFHTEYSLTIVDTPGFGDTRGISHDQKITKQIRDFFSARGGSTALMPCVL</sequence>
<evidence type="ECO:0000256" key="3">
    <source>
        <dbReference type="ARBA" id="ARBA00023134"/>
    </source>
</evidence>
<dbReference type="PANTHER" id="PTHR10903:SF170">
    <property type="entry name" value="GTPASE IMAP FAMILY MEMBER 7"/>
    <property type="match status" value="1"/>
</dbReference>
<evidence type="ECO:0000259" key="6">
    <source>
        <dbReference type="Pfam" id="PF00735"/>
    </source>
</evidence>
<keyword evidence="2 4" id="KW-0547">Nucleotide-binding</keyword>
<name>A0A7J6D4A3_9TELE</name>
<dbReference type="GO" id="GO:0016020">
    <property type="term" value="C:membrane"/>
    <property type="evidence" value="ECO:0007669"/>
    <property type="project" value="UniProtKB-SubCell"/>
</dbReference>
<keyword evidence="3 4" id="KW-0342">GTP-binding</keyword>
<evidence type="ECO:0000256" key="5">
    <source>
        <dbReference type="SAM" id="MobiDB-lite"/>
    </source>
</evidence>
<evidence type="ECO:0000313" key="8">
    <source>
        <dbReference type="EMBL" id="KAF4114056.1"/>
    </source>
</evidence>
<dbReference type="InterPro" id="IPR006703">
    <property type="entry name" value="G_AIG1"/>
</dbReference>